<sequence length="154" mass="17649">MCLSLYDLIKNFFICFYDKLLESVVKNCGDIVHMQVAERDLLHDIVKKKRFGANFPEKSARLVLVITPPQTQSITSVPHNPENENETHVQSAEADSPTLSWPVVYIELTGRHRTGSVPTPIEVVEALPVKHYRKLSKHLNEDDAQYVYLKYITK</sequence>
<organism evidence="1 2">
    <name type="scientific">Smallanthus sonchifolius</name>
    <dbReference type="NCBI Taxonomy" id="185202"/>
    <lineage>
        <taxon>Eukaryota</taxon>
        <taxon>Viridiplantae</taxon>
        <taxon>Streptophyta</taxon>
        <taxon>Embryophyta</taxon>
        <taxon>Tracheophyta</taxon>
        <taxon>Spermatophyta</taxon>
        <taxon>Magnoliopsida</taxon>
        <taxon>eudicotyledons</taxon>
        <taxon>Gunneridae</taxon>
        <taxon>Pentapetalae</taxon>
        <taxon>asterids</taxon>
        <taxon>campanulids</taxon>
        <taxon>Asterales</taxon>
        <taxon>Asteraceae</taxon>
        <taxon>Asteroideae</taxon>
        <taxon>Heliantheae alliance</taxon>
        <taxon>Millerieae</taxon>
        <taxon>Smallanthus</taxon>
    </lineage>
</organism>
<dbReference type="EMBL" id="CM042036">
    <property type="protein sequence ID" value="KAI3744275.1"/>
    <property type="molecule type" value="Genomic_DNA"/>
</dbReference>
<reference evidence="1 2" key="2">
    <citation type="journal article" date="2022" name="Mol. Ecol. Resour.">
        <title>The genomes of chicory, endive, great burdock and yacon provide insights into Asteraceae paleo-polyploidization history and plant inulin production.</title>
        <authorList>
            <person name="Fan W."/>
            <person name="Wang S."/>
            <person name="Wang H."/>
            <person name="Wang A."/>
            <person name="Jiang F."/>
            <person name="Liu H."/>
            <person name="Zhao H."/>
            <person name="Xu D."/>
            <person name="Zhang Y."/>
        </authorList>
    </citation>
    <scope>NUCLEOTIDE SEQUENCE [LARGE SCALE GENOMIC DNA]</scope>
    <source>
        <strain evidence="2">cv. Yunnan</strain>
        <tissue evidence="1">Leaves</tissue>
    </source>
</reference>
<evidence type="ECO:0000313" key="1">
    <source>
        <dbReference type="EMBL" id="KAI3744275.1"/>
    </source>
</evidence>
<keyword evidence="2" id="KW-1185">Reference proteome</keyword>
<gene>
    <name evidence="1" type="ORF">L1987_57352</name>
</gene>
<protein>
    <submittedName>
        <fullName evidence="1">Uncharacterized protein</fullName>
    </submittedName>
</protein>
<name>A0ACB9DCS5_9ASTR</name>
<dbReference type="Proteomes" id="UP001056120">
    <property type="component" value="Linkage Group LG19"/>
</dbReference>
<evidence type="ECO:0000313" key="2">
    <source>
        <dbReference type="Proteomes" id="UP001056120"/>
    </source>
</evidence>
<accession>A0ACB9DCS5</accession>
<proteinExistence type="predicted"/>
<reference evidence="2" key="1">
    <citation type="journal article" date="2022" name="Mol. Ecol. Resour.">
        <title>The genomes of chicory, endive, great burdock and yacon provide insights into Asteraceae palaeo-polyploidization history and plant inulin production.</title>
        <authorList>
            <person name="Fan W."/>
            <person name="Wang S."/>
            <person name="Wang H."/>
            <person name="Wang A."/>
            <person name="Jiang F."/>
            <person name="Liu H."/>
            <person name="Zhao H."/>
            <person name="Xu D."/>
            <person name="Zhang Y."/>
        </authorList>
    </citation>
    <scope>NUCLEOTIDE SEQUENCE [LARGE SCALE GENOMIC DNA]</scope>
    <source>
        <strain evidence="2">cv. Yunnan</strain>
    </source>
</reference>
<comment type="caution">
    <text evidence="1">The sequence shown here is derived from an EMBL/GenBank/DDBJ whole genome shotgun (WGS) entry which is preliminary data.</text>
</comment>